<dbReference type="InterPro" id="IPR004437">
    <property type="entry name" value="ParB/RepB/Spo0J"/>
</dbReference>
<dbReference type="EMBL" id="DVKI01000030">
    <property type="protein sequence ID" value="HIT16928.1"/>
    <property type="molecule type" value="Genomic_DNA"/>
</dbReference>
<dbReference type="GO" id="GO:0005694">
    <property type="term" value="C:chromosome"/>
    <property type="evidence" value="ECO:0007669"/>
    <property type="project" value="TreeGrafter"/>
</dbReference>
<feature type="domain" description="ParB-like N-terminal" evidence="5">
    <location>
        <begin position="38"/>
        <end position="128"/>
    </location>
</feature>
<evidence type="ECO:0000313" key="7">
    <source>
        <dbReference type="Proteomes" id="UP000886893"/>
    </source>
</evidence>
<dbReference type="SMART" id="SM00470">
    <property type="entry name" value="ParB"/>
    <property type="match status" value="1"/>
</dbReference>
<evidence type="ECO:0000313" key="6">
    <source>
        <dbReference type="EMBL" id="HIT16928.1"/>
    </source>
</evidence>
<evidence type="ECO:0000259" key="5">
    <source>
        <dbReference type="SMART" id="SM00470"/>
    </source>
</evidence>
<dbReference type="GO" id="GO:0009295">
    <property type="term" value="C:nucleoid"/>
    <property type="evidence" value="ECO:0007669"/>
    <property type="project" value="UniProtKB-SubCell"/>
</dbReference>
<protein>
    <submittedName>
        <fullName evidence="6">ParB/RepB/Spo0J family partition protein</fullName>
    </submittedName>
</protein>
<dbReference type="InterPro" id="IPR041468">
    <property type="entry name" value="HTH_ParB/Spo0J"/>
</dbReference>
<evidence type="ECO:0000256" key="4">
    <source>
        <dbReference type="ARBA" id="ARBA00023125"/>
    </source>
</evidence>
<dbReference type="Gene3D" id="3.90.1530.30">
    <property type="match status" value="1"/>
</dbReference>
<comment type="similarity">
    <text evidence="2">Belongs to the ParB family.</text>
</comment>
<evidence type="ECO:0000256" key="3">
    <source>
        <dbReference type="ARBA" id="ARBA00022829"/>
    </source>
</evidence>
<name>A0A9D1K9U2_9FIRM</name>
<reference evidence="6" key="2">
    <citation type="journal article" date="2021" name="PeerJ">
        <title>Extensive microbial diversity within the chicken gut microbiome revealed by metagenomics and culture.</title>
        <authorList>
            <person name="Gilroy R."/>
            <person name="Ravi A."/>
            <person name="Getino M."/>
            <person name="Pursley I."/>
            <person name="Horton D.L."/>
            <person name="Alikhan N.F."/>
            <person name="Baker D."/>
            <person name="Gharbi K."/>
            <person name="Hall N."/>
            <person name="Watson M."/>
            <person name="Adriaenssens E.M."/>
            <person name="Foster-Nyarko E."/>
            <person name="Jarju S."/>
            <person name="Secka A."/>
            <person name="Antonio M."/>
            <person name="Oren A."/>
            <person name="Chaudhuri R.R."/>
            <person name="La Ragione R."/>
            <person name="Hildebrand F."/>
            <person name="Pallen M.J."/>
        </authorList>
    </citation>
    <scope>NUCLEOTIDE SEQUENCE</scope>
    <source>
        <strain evidence="6">14508</strain>
    </source>
</reference>
<comment type="caution">
    <text evidence="6">The sequence shown here is derived from an EMBL/GenBank/DDBJ whole genome shotgun (WGS) entry which is preliminary data.</text>
</comment>
<dbReference type="PANTHER" id="PTHR33375">
    <property type="entry name" value="CHROMOSOME-PARTITIONING PROTEIN PARB-RELATED"/>
    <property type="match status" value="1"/>
</dbReference>
<dbReference type="FunFam" id="1.10.10.2830:FF:000001">
    <property type="entry name" value="Chromosome partitioning protein ParB"/>
    <property type="match status" value="1"/>
</dbReference>
<keyword evidence="3" id="KW-0159">Chromosome partition</keyword>
<dbReference type="NCBIfam" id="TIGR00180">
    <property type="entry name" value="parB_part"/>
    <property type="match status" value="1"/>
</dbReference>
<organism evidence="6 7">
    <name type="scientific">Candidatus Caccosoma faecigallinarum</name>
    <dbReference type="NCBI Taxonomy" id="2840720"/>
    <lineage>
        <taxon>Bacteria</taxon>
        <taxon>Bacillati</taxon>
        <taxon>Bacillota</taxon>
        <taxon>Bacillota incertae sedis</taxon>
        <taxon>Candidatus Caccosoma</taxon>
    </lineage>
</organism>
<dbReference type="GO" id="GO:0003677">
    <property type="term" value="F:DNA binding"/>
    <property type="evidence" value="ECO:0007669"/>
    <property type="project" value="UniProtKB-KW"/>
</dbReference>
<proteinExistence type="inferred from homology"/>
<dbReference type="Pfam" id="PF17762">
    <property type="entry name" value="HTH_ParB"/>
    <property type="match status" value="1"/>
</dbReference>
<dbReference type="Pfam" id="PF02195">
    <property type="entry name" value="ParB_N"/>
    <property type="match status" value="1"/>
</dbReference>
<dbReference type="PANTHER" id="PTHR33375:SF1">
    <property type="entry name" value="CHROMOSOME-PARTITIONING PROTEIN PARB-RELATED"/>
    <property type="match status" value="1"/>
</dbReference>
<dbReference type="FunFam" id="3.90.1530.30:FF:000001">
    <property type="entry name" value="Chromosome partitioning protein ParB"/>
    <property type="match status" value="1"/>
</dbReference>
<dbReference type="SUPFAM" id="SSF109709">
    <property type="entry name" value="KorB DNA-binding domain-like"/>
    <property type="match status" value="1"/>
</dbReference>
<dbReference type="CDD" id="cd16393">
    <property type="entry name" value="SPO0J_N"/>
    <property type="match status" value="1"/>
</dbReference>
<evidence type="ECO:0000256" key="1">
    <source>
        <dbReference type="ARBA" id="ARBA00004453"/>
    </source>
</evidence>
<dbReference type="InterPro" id="IPR003115">
    <property type="entry name" value="ParB_N"/>
</dbReference>
<dbReference type="GO" id="GO:0007059">
    <property type="term" value="P:chromosome segregation"/>
    <property type="evidence" value="ECO:0007669"/>
    <property type="project" value="UniProtKB-KW"/>
</dbReference>
<dbReference type="InterPro" id="IPR050336">
    <property type="entry name" value="Chromosome_partition/occlusion"/>
</dbReference>
<reference evidence="6" key="1">
    <citation type="submission" date="2020-10" db="EMBL/GenBank/DDBJ databases">
        <authorList>
            <person name="Gilroy R."/>
        </authorList>
    </citation>
    <scope>NUCLEOTIDE SEQUENCE</scope>
    <source>
        <strain evidence="6">14508</strain>
    </source>
</reference>
<dbReference type="Gene3D" id="1.10.10.2830">
    <property type="match status" value="1"/>
</dbReference>
<dbReference type="SUPFAM" id="SSF110849">
    <property type="entry name" value="ParB/Sulfiredoxin"/>
    <property type="match status" value="1"/>
</dbReference>
<accession>A0A9D1K9U2</accession>
<dbReference type="AlphaFoldDB" id="A0A9D1K9U2"/>
<gene>
    <name evidence="6" type="ORF">IAD04_00925</name>
</gene>
<comment type="subcellular location">
    <subcellularLocation>
        <location evidence="1">Cytoplasm</location>
        <location evidence="1">Nucleoid</location>
    </subcellularLocation>
</comment>
<sequence>MAKKENDLLGLEKIFEKNGINIKTLAQVLENSEIINIVEIPVSFLTPNRFQPRMKFDDEKLKELADSIKKHGVITPIIVREIGQDQYEIVAGERRTRASLLAKKETIPAIVADFNDQQMMELSLIENIQRENLNGIEEARSYQTMKEHLGYTQAQIAKEVGKPRSHVANLLRLLTLPEVIQNYILNEKISIGHAKVLVGLNDTQAVQLANRIIYENLSVRDVEKILLSYKPRVVTHQYKNQAQYQELEKEMMQKMHHSKIQI</sequence>
<feature type="non-terminal residue" evidence="6">
    <location>
        <position position="262"/>
    </location>
</feature>
<dbReference type="Proteomes" id="UP000886893">
    <property type="component" value="Unassembled WGS sequence"/>
</dbReference>
<keyword evidence="4" id="KW-0238">DNA-binding</keyword>
<dbReference type="InterPro" id="IPR036086">
    <property type="entry name" value="ParB/Sulfiredoxin_sf"/>
</dbReference>
<evidence type="ECO:0000256" key="2">
    <source>
        <dbReference type="ARBA" id="ARBA00006295"/>
    </source>
</evidence>